<name>A0AAD1DRZ2_CHRNA</name>
<protein>
    <submittedName>
        <fullName evidence="1">TIGR04139 family peptide modification target</fullName>
    </submittedName>
</protein>
<reference evidence="1 2" key="1">
    <citation type="submission" date="2018-11" db="EMBL/GenBank/DDBJ databases">
        <title>Proposal to divide the Flavobacteriaceae and reorganize its genera based on Amino Acid Identity values calculated from whole genome sequences.</title>
        <authorList>
            <person name="Nicholson A.C."/>
            <person name="Gulvik C.A."/>
            <person name="Whitney A.M."/>
            <person name="Humrighouse B.W."/>
            <person name="Bell M."/>
            <person name="Holmes B."/>
            <person name="Steigerwalt A.G."/>
            <person name="Villarma A."/>
            <person name="Sheth M."/>
            <person name="Batra D."/>
            <person name="Pryor J."/>
            <person name="Bernardet J.-F."/>
            <person name="Hugo C."/>
            <person name="Kampfer P."/>
            <person name="Newman J."/>
            <person name="McQuiston J.R."/>
        </authorList>
    </citation>
    <scope>NUCLEOTIDE SEQUENCE [LARGE SCALE GENOMIC DNA]</scope>
    <source>
        <strain evidence="1 2">G0041</strain>
    </source>
</reference>
<dbReference type="KEGG" id="cnk:EG343_17355"/>
<accession>A0AAD1DRZ2</accession>
<organism evidence="1 2">
    <name type="scientific">Chryseobacterium nakagawai</name>
    <dbReference type="NCBI Taxonomy" id="1241982"/>
    <lineage>
        <taxon>Bacteria</taxon>
        <taxon>Pseudomonadati</taxon>
        <taxon>Bacteroidota</taxon>
        <taxon>Flavobacteriia</taxon>
        <taxon>Flavobacteriales</taxon>
        <taxon>Weeksellaceae</taxon>
        <taxon>Chryseobacterium group</taxon>
        <taxon>Chryseobacterium</taxon>
    </lineage>
</organism>
<dbReference type="InterPro" id="IPR025842">
    <property type="entry name" value="Bacteroid_pep"/>
</dbReference>
<proteinExistence type="predicted"/>
<dbReference type="Proteomes" id="UP000278288">
    <property type="component" value="Chromosome"/>
</dbReference>
<dbReference type="AlphaFoldDB" id="A0AAD1DRZ2"/>
<dbReference type="EMBL" id="CP033923">
    <property type="protein sequence ID" value="AZA92256.1"/>
    <property type="molecule type" value="Genomic_DNA"/>
</dbReference>
<dbReference type="NCBIfam" id="TIGR04139">
    <property type="entry name" value="CxxCx5CxxC_targ"/>
    <property type="match status" value="1"/>
</dbReference>
<keyword evidence="2" id="KW-1185">Reference proteome</keyword>
<dbReference type="Pfam" id="PF14406">
    <property type="entry name" value="Bacteroid_pep"/>
    <property type="match status" value="1"/>
</dbReference>
<evidence type="ECO:0000313" key="1">
    <source>
        <dbReference type="EMBL" id="AZA92256.1"/>
    </source>
</evidence>
<evidence type="ECO:0000313" key="2">
    <source>
        <dbReference type="Proteomes" id="UP000278288"/>
    </source>
</evidence>
<sequence length="100" mass="11070">MCTVQNMNIQADQHLPKPGIYGKKILIQKKILTMKKLTGMKKGFSSLENKKLKRDDLKSVNGSLRSYAIESSAAVTTPGCYEADHYTSNGGDYIGRLEVC</sequence>
<gene>
    <name evidence="1" type="ORF">EG343_17355</name>
</gene>
<dbReference type="InterPro" id="IPR026437">
    <property type="entry name" value="CxxCx5CxxC_targ"/>
</dbReference>